<gene>
    <name evidence="1" type="ORF">E7Z73_09915</name>
</gene>
<protein>
    <submittedName>
        <fullName evidence="1">Uncharacterized protein</fullName>
    </submittedName>
</protein>
<name>A0A8T3VMZ3_9EURY</name>
<dbReference type="RefSeq" id="WP_303737678.1">
    <property type="nucleotide sequence ID" value="NZ_SUTE01000081.1"/>
</dbReference>
<organism evidence="1 2">
    <name type="scientific">Methanobrevibacter millerae</name>
    <dbReference type="NCBI Taxonomy" id="230361"/>
    <lineage>
        <taxon>Archaea</taxon>
        <taxon>Methanobacteriati</taxon>
        <taxon>Methanobacteriota</taxon>
        <taxon>Methanomada group</taxon>
        <taxon>Methanobacteria</taxon>
        <taxon>Methanobacteriales</taxon>
        <taxon>Methanobacteriaceae</taxon>
        <taxon>Methanobrevibacter</taxon>
    </lineage>
</organism>
<accession>A0A8T3VMZ3</accession>
<proteinExistence type="predicted"/>
<evidence type="ECO:0000313" key="2">
    <source>
        <dbReference type="Proteomes" id="UP000762703"/>
    </source>
</evidence>
<dbReference type="EMBL" id="SUTE01000081">
    <property type="protein sequence ID" value="MBE6506030.1"/>
    <property type="molecule type" value="Genomic_DNA"/>
</dbReference>
<dbReference type="Proteomes" id="UP000762703">
    <property type="component" value="Unassembled WGS sequence"/>
</dbReference>
<evidence type="ECO:0000313" key="1">
    <source>
        <dbReference type="EMBL" id="MBE6506030.1"/>
    </source>
</evidence>
<reference evidence="1" key="1">
    <citation type="submission" date="2019-04" db="EMBL/GenBank/DDBJ databases">
        <title>Evolution of Biomass-Degrading Anaerobic Consortia Revealed by Metagenomics.</title>
        <authorList>
            <person name="Peng X."/>
        </authorList>
    </citation>
    <scope>NUCLEOTIDE SEQUENCE</scope>
    <source>
        <strain evidence="1">SIG12</strain>
    </source>
</reference>
<sequence length="80" mass="9363">MTLLITLNGGIKLKRNEIHELNIIFLLLLIFEKFSSAVEYYFNKIVGLQTDVEQLKSKYDEKIGEKDRNLNSKVISRDFI</sequence>
<comment type="caution">
    <text evidence="1">The sequence shown here is derived from an EMBL/GenBank/DDBJ whole genome shotgun (WGS) entry which is preliminary data.</text>
</comment>
<dbReference type="AlphaFoldDB" id="A0A8T3VMZ3"/>